<dbReference type="EMBL" id="KU305775">
    <property type="protein sequence ID" value="AMJ52413.1"/>
    <property type="molecule type" value="Genomic_DNA"/>
</dbReference>
<evidence type="ECO:0000256" key="2">
    <source>
        <dbReference type="SAM" id="SignalP"/>
    </source>
</evidence>
<feature type="region of interest" description="Disordered" evidence="1">
    <location>
        <begin position="26"/>
        <end position="47"/>
    </location>
</feature>
<reference evidence="3" key="1">
    <citation type="journal article" date="2016" name="BMC Genomics">
        <title>The effector candidate repertoire of the arbuscular mycorrhizal fungus Rhizophagus clarus.</title>
        <authorList>
            <person name="Sedzielewska Toro K."/>
            <person name="Brachmann A."/>
        </authorList>
    </citation>
    <scope>NUCLEOTIDE SEQUENCE</scope>
    <source>
        <strain evidence="3">MUCL46238</strain>
    </source>
</reference>
<organism evidence="3">
    <name type="scientific">Rhizophagus clarus</name>
    <dbReference type="NCBI Taxonomy" id="94130"/>
    <lineage>
        <taxon>Eukaryota</taxon>
        <taxon>Fungi</taxon>
        <taxon>Fungi incertae sedis</taxon>
        <taxon>Mucoromycota</taxon>
        <taxon>Glomeromycotina</taxon>
        <taxon>Glomeromycetes</taxon>
        <taxon>Glomerales</taxon>
        <taxon>Glomeraceae</taxon>
        <taxon>Rhizophagus</taxon>
    </lineage>
</organism>
<dbReference type="AlphaFoldDB" id="A0A140D0A0"/>
<protein>
    <submittedName>
        <fullName evidence="3">Uncharacterized protein</fullName>
    </submittedName>
</protein>
<evidence type="ECO:0000256" key="1">
    <source>
        <dbReference type="SAM" id="MobiDB-lite"/>
    </source>
</evidence>
<name>A0A140D0A0_9GLOM</name>
<evidence type="ECO:0000313" key="3">
    <source>
        <dbReference type="EMBL" id="AMJ52413.1"/>
    </source>
</evidence>
<proteinExistence type="predicted"/>
<keyword evidence="2" id="KW-0732">Signal</keyword>
<accession>A0A140D0A0</accession>
<feature type="signal peptide" evidence="2">
    <location>
        <begin position="1"/>
        <end position="21"/>
    </location>
</feature>
<feature type="chain" id="PRO_5007301845" evidence="2">
    <location>
        <begin position="22"/>
        <end position="71"/>
    </location>
</feature>
<sequence length="71" mass="7826">MNFSFIFFVAVLALFANLTLALPRTDPPIKTPNPNPSPTPSPAPTPIRTPCGVPCTGRYCPIYRCYNRDSQ</sequence>